<dbReference type="Proteomes" id="UP000613974">
    <property type="component" value="Unassembled WGS sequence"/>
</dbReference>
<name>A0ABQ3SWH8_9ACTN</name>
<dbReference type="EMBL" id="BNEC01000005">
    <property type="protein sequence ID" value="GHI72499.1"/>
    <property type="molecule type" value="Genomic_DNA"/>
</dbReference>
<protein>
    <submittedName>
        <fullName evidence="1">Uncharacterized protein</fullName>
    </submittedName>
</protein>
<comment type="caution">
    <text evidence="1">The sequence shown here is derived from an EMBL/GenBank/DDBJ whole genome shotgun (WGS) entry which is preliminary data.</text>
</comment>
<proteinExistence type="predicted"/>
<organism evidence="1 2">
    <name type="scientific">Streptomyces nojiriensis</name>
    <dbReference type="NCBI Taxonomy" id="66374"/>
    <lineage>
        <taxon>Bacteria</taxon>
        <taxon>Bacillati</taxon>
        <taxon>Actinomycetota</taxon>
        <taxon>Actinomycetes</taxon>
        <taxon>Kitasatosporales</taxon>
        <taxon>Streptomycetaceae</taxon>
        <taxon>Streptomyces</taxon>
    </lineage>
</organism>
<sequence length="167" mass="18099">METNRSMARLLGRVGMEGITPDEAPAAFLRIAECGWEVTPGGAHVLSALKSAPPGPFSDVVHEEYTVNGRGMTDHDLPASGEERESRLLRRCVAYARSALVRTDALRSTVEISAYISLSYGGLADDHLTANVTFCGDHPGVPPYAADLEAFGYESILRLRRAGLRPW</sequence>
<gene>
    <name evidence="1" type="ORF">Snoj_64170</name>
</gene>
<evidence type="ECO:0000313" key="1">
    <source>
        <dbReference type="EMBL" id="GHI72499.1"/>
    </source>
</evidence>
<evidence type="ECO:0000313" key="2">
    <source>
        <dbReference type="Proteomes" id="UP000613974"/>
    </source>
</evidence>
<keyword evidence="2" id="KW-1185">Reference proteome</keyword>
<dbReference type="RefSeq" id="WP_229875093.1">
    <property type="nucleotide sequence ID" value="NZ_BMRL01000003.1"/>
</dbReference>
<reference evidence="2" key="1">
    <citation type="submission" date="2023-07" db="EMBL/GenBank/DDBJ databases">
        <title>Whole genome shotgun sequence of Streptomyces nojiriensis NBRC 13794.</title>
        <authorList>
            <person name="Komaki H."/>
            <person name="Tamura T."/>
        </authorList>
    </citation>
    <scope>NUCLEOTIDE SEQUENCE [LARGE SCALE GENOMIC DNA]</scope>
    <source>
        <strain evidence="2">NBRC 13794</strain>
    </source>
</reference>
<dbReference type="GeneID" id="95590737"/>
<accession>A0ABQ3SWH8</accession>